<comment type="caution">
    <text evidence="2">The sequence shown here is derived from an EMBL/GenBank/DDBJ whole genome shotgun (WGS) entry which is preliminary data.</text>
</comment>
<sequence>MITRSISQLGRVSENRTEPSASAAPLAQTTHDAQLETGFPSTPTEVCLSSLSSRLTSFRPSSTESATATPFLPSSKKRHHFNQRLGSTRLDLELIMSSAHVV</sequence>
<feature type="compositionally biased region" description="Polar residues" evidence="1">
    <location>
        <begin position="1"/>
        <end position="10"/>
    </location>
</feature>
<evidence type="ECO:0000313" key="3">
    <source>
        <dbReference type="Proteomes" id="UP001161757"/>
    </source>
</evidence>
<feature type="region of interest" description="Disordered" evidence="1">
    <location>
        <begin position="1"/>
        <end position="28"/>
    </location>
</feature>
<reference evidence="2" key="1">
    <citation type="submission" date="2023-01" db="EMBL/GenBank/DDBJ databases">
        <title>Exophiala dermititidis isolated from Cystic Fibrosis Patient.</title>
        <authorList>
            <person name="Kurbessoian T."/>
            <person name="Crocker A."/>
            <person name="Murante D."/>
            <person name="Hogan D.A."/>
            <person name="Stajich J.E."/>
        </authorList>
    </citation>
    <scope>NUCLEOTIDE SEQUENCE</scope>
    <source>
        <strain evidence="2">Ex8</strain>
    </source>
</reference>
<evidence type="ECO:0000256" key="1">
    <source>
        <dbReference type="SAM" id="MobiDB-lite"/>
    </source>
</evidence>
<organism evidence="2 3">
    <name type="scientific">Exophiala dermatitidis</name>
    <name type="common">Black yeast-like fungus</name>
    <name type="synonym">Wangiella dermatitidis</name>
    <dbReference type="NCBI Taxonomy" id="5970"/>
    <lineage>
        <taxon>Eukaryota</taxon>
        <taxon>Fungi</taxon>
        <taxon>Dikarya</taxon>
        <taxon>Ascomycota</taxon>
        <taxon>Pezizomycotina</taxon>
        <taxon>Eurotiomycetes</taxon>
        <taxon>Chaetothyriomycetidae</taxon>
        <taxon>Chaetothyriales</taxon>
        <taxon>Herpotrichiellaceae</taxon>
        <taxon>Exophiala</taxon>
    </lineage>
</organism>
<name>A0AAN6IT32_EXODE</name>
<dbReference type="EMBL" id="JAJGCB010000013">
    <property type="protein sequence ID" value="KAJ8989537.1"/>
    <property type="molecule type" value="Genomic_DNA"/>
</dbReference>
<evidence type="ECO:0000313" key="2">
    <source>
        <dbReference type="EMBL" id="KAJ8989537.1"/>
    </source>
</evidence>
<proteinExistence type="predicted"/>
<feature type="region of interest" description="Disordered" evidence="1">
    <location>
        <begin position="58"/>
        <end position="82"/>
    </location>
</feature>
<dbReference type="AlphaFoldDB" id="A0AAN6IT32"/>
<dbReference type="Proteomes" id="UP001161757">
    <property type="component" value="Unassembled WGS sequence"/>
</dbReference>
<accession>A0AAN6IT32</accession>
<protein>
    <submittedName>
        <fullName evidence="2">Uncharacterized protein</fullName>
    </submittedName>
</protein>
<gene>
    <name evidence="2" type="ORF">HRR80_006264</name>
</gene>